<dbReference type="InterPro" id="IPR038610">
    <property type="entry name" value="FliK-like_C_sf"/>
</dbReference>
<feature type="domain" description="Flagellar hook-length control protein-like C-terminal" evidence="2">
    <location>
        <begin position="146"/>
        <end position="222"/>
    </location>
</feature>
<protein>
    <recommendedName>
        <fullName evidence="2">Flagellar hook-length control protein-like C-terminal domain-containing protein</fullName>
    </recommendedName>
</protein>
<dbReference type="PANTHER" id="PTHR37533">
    <property type="entry name" value="FLAGELLAR HOOK-LENGTH CONTROL PROTEIN"/>
    <property type="match status" value="1"/>
</dbReference>
<sequence>PATTPQAPANGAPSPLPGLAAPSTNPLLEATQPRADAAPNAATSAALAAAEAVRQAAGGAPATPATTSSQAMIEALAARQQSPGGNAQEAPLLAGGSAPGGQGTLPLTPSTSPGSLAATAQQASLSAPVGSQSWPRQLGQQLLQFARQGGEQRIEMRLHPAELGPLSVTLKVGDQGAQAHFLSAHGQVRHALEQAIPQLREALAEQGISLGETSVGEQRQGGTEGEGRRFADAAAGTSGGEGDSSAETVTPAAVPGSMILDGRVDLYA</sequence>
<reference evidence="3 4" key="1">
    <citation type="submission" date="2014-06" db="EMBL/GenBank/DDBJ databases">
        <title>Draft genome sequence of an extremely salt tolerant bacteria Halomonas salina/CIFRI 1.</title>
        <authorList>
            <person name="Behera B.D."/>
            <person name="Meena D.K."/>
            <person name="Das P."/>
            <person name="Maharana J."/>
            <person name="Paria P."/>
            <person name="Sharma A.P."/>
            <person name="Shamsudheen K.V."/>
            <person name="Rijit J."/>
            <person name="Dixit V."/>
            <person name="Verma A."/>
            <person name="Scaria V."/>
            <person name="Sivasubbu S."/>
        </authorList>
    </citation>
    <scope>NUCLEOTIDE SEQUENCE [LARGE SCALE GENOMIC DNA]</scope>
    <source>
        <strain evidence="3 4">CIFRI 1</strain>
    </source>
</reference>
<accession>A0ABR4WVT5</accession>
<dbReference type="Proteomes" id="UP000029721">
    <property type="component" value="Unassembled WGS sequence"/>
</dbReference>
<organism evidence="3 4">
    <name type="scientific">Halomonas salina</name>
    <dbReference type="NCBI Taxonomy" id="42565"/>
    <lineage>
        <taxon>Bacteria</taxon>
        <taxon>Pseudomonadati</taxon>
        <taxon>Pseudomonadota</taxon>
        <taxon>Gammaproteobacteria</taxon>
        <taxon>Oceanospirillales</taxon>
        <taxon>Halomonadaceae</taxon>
        <taxon>Halomonas</taxon>
    </lineage>
</organism>
<feature type="compositionally biased region" description="Low complexity" evidence="1">
    <location>
        <begin position="30"/>
        <end position="71"/>
    </location>
</feature>
<evidence type="ECO:0000256" key="1">
    <source>
        <dbReference type="SAM" id="MobiDB-lite"/>
    </source>
</evidence>
<feature type="non-terminal residue" evidence="3">
    <location>
        <position position="1"/>
    </location>
</feature>
<dbReference type="Pfam" id="PF02120">
    <property type="entry name" value="Flg_hook"/>
    <property type="match status" value="1"/>
</dbReference>
<comment type="caution">
    <text evidence="3">The sequence shown here is derived from an EMBL/GenBank/DDBJ whole genome shotgun (WGS) entry which is preliminary data.</text>
</comment>
<evidence type="ECO:0000313" key="3">
    <source>
        <dbReference type="EMBL" id="KGE78520.1"/>
    </source>
</evidence>
<evidence type="ECO:0000313" key="4">
    <source>
        <dbReference type="Proteomes" id="UP000029721"/>
    </source>
</evidence>
<feature type="compositionally biased region" description="Low complexity" evidence="1">
    <location>
        <begin position="7"/>
        <end position="23"/>
    </location>
</feature>
<dbReference type="InterPro" id="IPR021136">
    <property type="entry name" value="Flagellar_hook_control-like_C"/>
</dbReference>
<dbReference type="CDD" id="cd17470">
    <property type="entry name" value="T3SS_Flik_C"/>
    <property type="match status" value="1"/>
</dbReference>
<proteinExistence type="predicted"/>
<dbReference type="PANTHER" id="PTHR37533:SF2">
    <property type="entry name" value="FLAGELLAR HOOK-LENGTH CONTROL PROTEIN"/>
    <property type="match status" value="1"/>
</dbReference>
<gene>
    <name evidence="3" type="ORF">FP66_01955</name>
</gene>
<evidence type="ECO:0000259" key="2">
    <source>
        <dbReference type="Pfam" id="PF02120"/>
    </source>
</evidence>
<feature type="compositionally biased region" description="Low complexity" evidence="1">
    <location>
        <begin position="115"/>
        <end position="127"/>
    </location>
</feature>
<dbReference type="InterPro" id="IPR052563">
    <property type="entry name" value="FliK"/>
</dbReference>
<dbReference type="Gene3D" id="3.30.750.140">
    <property type="match status" value="1"/>
</dbReference>
<dbReference type="RefSeq" id="WP_035594289.1">
    <property type="nucleotide sequence ID" value="NZ_JOKD01000014.1"/>
</dbReference>
<keyword evidence="4" id="KW-1185">Reference proteome</keyword>
<dbReference type="EMBL" id="JOKD01000014">
    <property type="protein sequence ID" value="KGE78520.1"/>
    <property type="molecule type" value="Genomic_DNA"/>
</dbReference>
<feature type="region of interest" description="Disordered" evidence="1">
    <location>
        <begin position="211"/>
        <end position="253"/>
    </location>
</feature>
<feature type="region of interest" description="Disordered" evidence="1">
    <location>
        <begin position="1"/>
        <end position="133"/>
    </location>
</feature>
<name>A0ABR4WVT5_9GAMM</name>